<organism evidence="4 5">
    <name type="scientific">Halarchaeum grantii</name>
    <dbReference type="NCBI Taxonomy" id="1193105"/>
    <lineage>
        <taxon>Archaea</taxon>
        <taxon>Methanobacteriati</taxon>
        <taxon>Methanobacteriota</taxon>
        <taxon>Stenosarchaea group</taxon>
        <taxon>Halobacteria</taxon>
        <taxon>Halobacteriales</taxon>
        <taxon>Halobacteriaceae</taxon>
    </lineage>
</organism>
<sequence>MRPPHALALGSLLLVGVTAALLAGPAVAADPVEATNGTTYDHGTIIAVDVSTNESHVLRNADGAFVAEFAAENGTVLIDTGALRNGDYTLRNGDGATVFAFGVDGAPTTTTTTTANTTDDTDDGGETVALEDGATHDAGVTLTRDVAGEEYVLRTGDGAFVRQLAADGGTVAFDTGDLDGPYRLVDADGTVVASFTVDGVDETTTTTPTTTTADERAGSEADAPLDRTVDAEDGGVYWRGLTLRFDVEGDATLRTGDGAFVRQLAADDGHVTLETASLDVGDYRLTATDAAAFSVARQSLDATGSEGTLTVTSNRADYPLVLRSDALTTDELHALVPASAVRDGRVLVGDVGANATLDLDASALASGSYDLTAIAGDTGVRDDATVTLAASAPASGEANSTATAPGENGASETTTTSTTTSATTTTNATTTTDGTGGGTTVGDSPGFGLVAGVLALAGAALLARRDGD</sequence>
<protein>
    <recommendedName>
        <fullName evidence="3">PGF-CTERM archaeal protein-sorting signal domain-containing protein</fullName>
    </recommendedName>
</protein>
<dbReference type="AlphaFoldDB" id="A0A830EU92"/>
<proteinExistence type="predicted"/>
<evidence type="ECO:0000313" key="5">
    <source>
        <dbReference type="Proteomes" id="UP000628840"/>
    </source>
</evidence>
<feature type="region of interest" description="Disordered" evidence="2">
    <location>
        <begin position="391"/>
        <end position="440"/>
    </location>
</feature>
<keyword evidence="5" id="KW-1185">Reference proteome</keyword>
<evidence type="ECO:0000259" key="3">
    <source>
        <dbReference type="Pfam" id="PF18204"/>
    </source>
</evidence>
<evidence type="ECO:0000256" key="1">
    <source>
        <dbReference type="ARBA" id="ARBA00022729"/>
    </source>
</evidence>
<feature type="compositionally biased region" description="Basic and acidic residues" evidence="2">
    <location>
        <begin position="213"/>
        <end position="225"/>
    </location>
</feature>
<reference evidence="4 5" key="1">
    <citation type="journal article" date="2019" name="Int. J. Syst. Evol. Microbiol.">
        <title>The Global Catalogue of Microorganisms (GCM) 10K type strain sequencing project: providing services to taxonomists for standard genome sequencing and annotation.</title>
        <authorList>
            <consortium name="The Broad Institute Genomics Platform"/>
            <consortium name="The Broad Institute Genome Sequencing Center for Infectious Disease"/>
            <person name="Wu L."/>
            <person name="Ma J."/>
        </authorList>
    </citation>
    <scope>NUCLEOTIDE SEQUENCE [LARGE SCALE GENOMIC DNA]</scope>
    <source>
        <strain evidence="4 5">JCM 19585</strain>
    </source>
</reference>
<accession>A0A830EU92</accession>
<feature type="region of interest" description="Disordered" evidence="2">
    <location>
        <begin position="201"/>
        <end position="225"/>
    </location>
</feature>
<evidence type="ECO:0000256" key="2">
    <source>
        <dbReference type="SAM" id="MobiDB-lite"/>
    </source>
</evidence>
<feature type="compositionally biased region" description="Low complexity" evidence="2">
    <location>
        <begin position="406"/>
        <end position="433"/>
    </location>
</feature>
<name>A0A830EU92_9EURY</name>
<feature type="compositionally biased region" description="Low complexity" evidence="2">
    <location>
        <begin position="203"/>
        <end position="212"/>
    </location>
</feature>
<feature type="domain" description="PGF-CTERM archaeal protein-sorting signal" evidence="3">
    <location>
        <begin position="445"/>
        <end position="465"/>
    </location>
</feature>
<dbReference type="Proteomes" id="UP000628840">
    <property type="component" value="Unassembled WGS sequence"/>
</dbReference>
<dbReference type="InterPro" id="IPR026371">
    <property type="entry name" value="PGF_CTERM"/>
</dbReference>
<dbReference type="OrthoDB" id="377562at2157"/>
<dbReference type="RefSeq" id="WP_188880786.1">
    <property type="nucleotide sequence ID" value="NZ_BMPF01000002.1"/>
</dbReference>
<evidence type="ECO:0000313" key="4">
    <source>
        <dbReference type="EMBL" id="GGL30640.1"/>
    </source>
</evidence>
<comment type="caution">
    <text evidence="4">The sequence shown here is derived from an EMBL/GenBank/DDBJ whole genome shotgun (WGS) entry which is preliminary data.</text>
</comment>
<gene>
    <name evidence="4" type="ORF">GCM10009037_12950</name>
</gene>
<keyword evidence="1" id="KW-0732">Signal</keyword>
<dbReference type="EMBL" id="BMPF01000002">
    <property type="protein sequence ID" value="GGL30640.1"/>
    <property type="molecule type" value="Genomic_DNA"/>
</dbReference>
<dbReference type="Pfam" id="PF18204">
    <property type="entry name" value="PGF-CTERM"/>
    <property type="match status" value="1"/>
</dbReference>